<evidence type="ECO:0000313" key="5">
    <source>
        <dbReference type="EMBL" id="MBW2938410.1"/>
    </source>
</evidence>
<dbReference type="RefSeq" id="WP_219052920.1">
    <property type="nucleotide sequence ID" value="NZ_JAHWDP010000003.1"/>
</dbReference>
<evidence type="ECO:0000259" key="3">
    <source>
        <dbReference type="Pfam" id="PF07995"/>
    </source>
</evidence>
<evidence type="ECO:0000259" key="4">
    <source>
        <dbReference type="Pfam" id="PF18962"/>
    </source>
</evidence>
<dbReference type="Proteomes" id="UP001138686">
    <property type="component" value="Unassembled WGS sequence"/>
</dbReference>
<dbReference type="EMBL" id="JAHWDP010000003">
    <property type="protein sequence ID" value="MBW2938410.1"/>
    <property type="molecule type" value="Genomic_DNA"/>
</dbReference>
<dbReference type="InterPro" id="IPR012938">
    <property type="entry name" value="Glc/Sorbosone_DH"/>
</dbReference>
<gene>
    <name evidence="5" type="ORF">KXJ69_09850</name>
</gene>
<evidence type="ECO:0000256" key="1">
    <source>
        <dbReference type="ARBA" id="ARBA00022729"/>
    </source>
</evidence>
<name>A0A9X1FPI7_9FLAO</name>
<accession>A0A9X1FPI7</accession>
<evidence type="ECO:0000256" key="2">
    <source>
        <dbReference type="SAM" id="SignalP"/>
    </source>
</evidence>
<evidence type="ECO:0000313" key="6">
    <source>
        <dbReference type="Proteomes" id="UP001138686"/>
    </source>
</evidence>
<keyword evidence="6" id="KW-1185">Reference proteome</keyword>
<sequence>MKNIIYLLFTFGIVSIANAQTVELDLFASGFSSSLDIQNAGDERLFVVEQGGIIKILNPDGTINATPFLDISSMVNSGGERGLLGLAFHPDYANNGYFFVHYSDSSSDTQISRFSVDGGNPDIADPGSELPILNVNQPATNHNGGSIAFGPDGYLYIALGDGGGSGDQDNNAQNLALMLGKLLRIDIDTPAGGNNYSIPPDNPFAGDPNIAEEIWAIGLRNPFRFSIDFKENKIWIGDVGQNAREEVNSEAINTGGLNYGWRCYEGNNTFNTTGCLPMNEYTFPVYDYAWNGGGSVIGGRVYRGSVYTDLQGIYIFGDIDGMLGTLDASYNYINQSSGNPNGTWVAFGEDVTGEMYAVSLGGNIYKISGGQVASTEDFNNNTFKVYPNPSNEVITIQSETELINHLSVFDINGRLIFSENIAQKGSTTLDVSKFSKGIYLLEITSEKGSTAVKKLIVK</sequence>
<feature type="domain" description="Glucose/Sorbosone dehydrogenase" evidence="3">
    <location>
        <begin position="35"/>
        <end position="319"/>
    </location>
</feature>
<organism evidence="5 6">
    <name type="scientific">Halomarinibacterium sedimenti</name>
    <dbReference type="NCBI Taxonomy" id="2857106"/>
    <lineage>
        <taxon>Bacteria</taxon>
        <taxon>Pseudomonadati</taxon>
        <taxon>Bacteroidota</taxon>
        <taxon>Flavobacteriia</taxon>
        <taxon>Flavobacteriales</taxon>
        <taxon>Flavobacteriaceae</taxon>
        <taxon>Halomarinibacterium</taxon>
    </lineage>
</organism>
<dbReference type="Pfam" id="PF18962">
    <property type="entry name" value="Por_Secre_tail"/>
    <property type="match status" value="1"/>
</dbReference>
<dbReference type="Pfam" id="PF07995">
    <property type="entry name" value="GSDH"/>
    <property type="match status" value="1"/>
</dbReference>
<keyword evidence="1 2" id="KW-0732">Signal</keyword>
<protein>
    <submittedName>
        <fullName evidence="5">PQQ-dependent sugar dehydrogenase</fullName>
    </submittedName>
</protein>
<dbReference type="PANTHER" id="PTHR19328">
    <property type="entry name" value="HEDGEHOG-INTERACTING PROTEIN"/>
    <property type="match status" value="1"/>
</dbReference>
<dbReference type="InterPro" id="IPR026444">
    <property type="entry name" value="Secre_tail"/>
</dbReference>
<proteinExistence type="predicted"/>
<feature type="domain" description="Secretion system C-terminal sorting" evidence="4">
    <location>
        <begin position="385"/>
        <end position="457"/>
    </location>
</feature>
<dbReference type="NCBIfam" id="TIGR04183">
    <property type="entry name" value="Por_Secre_tail"/>
    <property type="match status" value="1"/>
</dbReference>
<feature type="chain" id="PRO_5040723734" evidence="2">
    <location>
        <begin position="20"/>
        <end position="458"/>
    </location>
</feature>
<comment type="caution">
    <text evidence="5">The sequence shown here is derived from an EMBL/GenBank/DDBJ whole genome shotgun (WGS) entry which is preliminary data.</text>
</comment>
<reference evidence="5" key="1">
    <citation type="submission" date="2021-07" db="EMBL/GenBank/DDBJ databases">
        <title>Aureisphaera sp. CAU 1614 isolated from sea sediment.</title>
        <authorList>
            <person name="Kim W."/>
        </authorList>
    </citation>
    <scope>NUCLEOTIDE SEQUENCE</scope>
    <source>
        <strain evidence="5">CAU 1614</strain>
    </source>
</reference>
<feature type="signal peptide" evidence="2">
    <location>
        <begin position="1"/>
        <end position="19"/>
    </location>
</feature>
<dbReference type="AlphaFoldDB" id="A0A9X1FPI7"/>
<dbReference type="PANTHER" id="PTHR19328:SF75">
    <property type="entry name" value="ALDOSE SUGAR DEHYDROGENASE YLII"/>
    <property type="match status" value="1"/>
</dbReference>